<organism evidence="1 2">
    <name type="scientific">Pseudorhizobium tarimense</name>
    <dbReference type="NCBI Taxonomy" id="1079109"/>
    <lineage>
        <taxon>Bacteria</taxon>
        <taxon>Pseudomonadati</taxon>
        <taxon>Pseudomonadota</taxon>
        <taxon>Alphaproteobacteria</taxon>
        <taxon>Hyphomicrobiales</taxon>
        <taxon>Rhizobiaceae</taxon>
        <taxon>Rhizobium/Agrobacterium group</taxon>
        <taxon>Pseudorhizobium</taxon>
    </lineage>
</organism>
<gene>
    <name evidence="1" type="ORF">ABID21_001889</name>
</gene>
<protein>
    <submittedName>
        <fullName evidence="1">Uncharacterized protein</fullName>
    </submittedName>
</protein>
<sequence length="96" mass="10869">MSNFRVGQKVVCVKNMTTDIGLPYPEVGTVHTVRDVILCPYSKRYGLRLEGWHLGIHPDGVEFILMCEAFRPVVERKTDISCFKAMLNPSKQTVEA</sequence>
<keyword evidence="2" id="KW-1185">Reference proteome</keyword>
<proteinExistence type="predicted"/>
<accession>A0ABV2H5F4</accession>
<comment type="caution">
    <text evidence="1">The sequence shown here is derived from an EMBL/GenBank/DDBJ whole genome shotgun (WGS) entry which is preliminary data.</text>
</comment>
<dbReference type="RefSeq" id="WP_247243705.1">
    <property type="nucleotide sequence ID" value="NZ_JALJRA010000006.1"/>
</dbReference>
<reference evidence="1 2" key="1">
    <citation type="submission" date="2024-06" db="EMBL/GenBank/DDBJ databases">
        <title>Genomic Encyclopedia of Type Strains, Phase IV (KMG-IV): sequencing the most valuable type-strain genomes for metagenomic binning, comparative biology and taxonomic classification.</title>
        <authorList>
            <person name="Goeker M."/>
        </authorList>
    </citation>
    <scope>NUCLEOTIDE SEQUENCE [LARGE SCALE GENOMIC DNA]</scope>
    <source>
        <strain evidence="1 2">DSM 105042</strain>
    </source>
</reference>
<dbReference type="Proteomes" id="UP001549031">
    <property type="component" value="Unassembled WGS sequence"/>
</dbReference>
<name>A0ABV2H5F4_9HYPH</name>
<dbReference type="EMBL" id="JBEPLJ010000006">
    <property type="protein sequence ID" value="MET3585780.1"/>
    <property type="molecule type" value="Genomic_DNA"/>
</dbReference>
<evidence type="ECO:0000313" key="1">
    <source>
        <dbReference type="EMBL" id="MET3585780.1"/>
    </source>
</evidence>
<evidence type="ECO:0000313" key="2">
    <source>
        <dbReference type="Proteomes" id="UP001549031"/>
    </source>
</evidence>